<evidence type="ECO:0000313" key="12">
    <source>
        <dbReference type="Proteomes" id="UP000472260"/>
    </source>
</evidence>
<dbReference type="PROSITE" id="PS00135">
    <property type="entry name" value="TRYPSIN_SER"/>
    <property type="match status" value="1"/>
</dbReference>
<dbReference type="PROSITE" id="PS00134">
    <property type="entry name" value="TRYPSIN_HIS"/>
    <property type="match status" value="1"/>
</dbReference>
<dbReference type="GO" id="GO:0016020">
    <property type="term" value="C:membrane"/>
    <property type="evidence" value="ECO:0007669"/>
    <property type="project" value="InterPro"/>
</dbReference>
<evidence type="ECO:0000256" key="4">
    <source>
        <dbReference type="ARBA" id="ARBA00023157"/>
    </source>
</evidence>
<dbReference type="InterPro" id="IPR001314">
    <property type="entry name" value="Peptidase_S1A"/>
</dbReference>
<organism evidence="11 12">
    <name type="scientific">Sinocyclocheilus anshuiensis</name>
    <dbReference type="NCBI Taxonomy" id="1608454"/>
    <lineage>
        <taxon>Eukaryota</taxon>
        <taxon>Metazoa</taxon>
        <taxon>Chordata</taxon>
        <taxon>Craniata</taxon>
        <taxon>Vertebrata</taxon>
        <taxon>Euteleostomi</taxon>
        <taxon>Actinopterygii</taxon>
        <taxon>Neopterygii</taxon>
        <taxon>Teleostei</taxon>
        <taxon>Ostariophysi</taxon>
        <taxon>Cypriniformes</taxon>
        <taxon>Cyprinidae</taxon>
        <taxon>Cyprininae</taxon>
        <taxon>Sinocyclocheilus</taxon>
    </lineage>
</organism>
<comment type="caution">
    <text evidence="6">Lacks conserved residue(s) required for the propagation of feature annotation.</text>
</comment>
<dbReference type="PROSITE" id="PS50068">
    <property type="entry name" value="LDLRA_2"/>
    <property type="match status" value="1"/>
</dbReference>
<sequence>MMIILPFLWKFRCASGCVSMSAQCDGHFDCEHGEDDAVVECCCSCVKCLSACAVRLSGKSSVLQVLIEGVWRTVCAENWDSELSLSACKQLGYLSKHLIYFCIACGSRPKFIARIVGGNLSVEGQFPWQVSLHFQNEHLCGGSIISSRWILTAAHCVYGFAFPVLWNVYVGLTDQPVNAVQSLAVEKIIYHSRYRPKGLDHDIALMKLVQPLSFNGFVEPICLPNFGEVFEDGKMCWISGWGATDDGGEGSVSLHSARVPLISTKACSQPEVYQGYISPGMICAGYLEGGTDSCQGDSGGPLACEDSFTWKLVGATSWGQGCAEKNKPGVYTRITQSLAWIHLQMEVSI</sequence>
<accession>A0A671M5V4</accession>
<keyword evidence="4" id="KW-1015">Disulfide bond</keyword>
<dbReference type="GO" id="GO:0006508">
    <property type="term" value="P:proteolysis"/>
    <property type="evidence" value="ECO:0007669"/>
    <property type="project" value="UniProtKB-KW"/>
</dbReference>
<evidence type="ECO:0000256" key="5">
    <source>
        <dbReference type="ARBA" id="ARBA00023180"/>
    </source>
</evidence>
<feature type="chain" id="PRO_5025364288" evidence="8">
    <location>
        <begin position="17"/>
        <end position="349"/>
    </location>
</feature>
<dbReference type="Ensembl" id="ENSSANT00000029326.1">
    <property type="protein sequence ID" value="ENSSANP00000027549.1"/>
    <property type="gene ID" value="ENSSANG00000014117.1"/>
</dbReference>
<name>A0A671M5V4_9TELE</name>
<dbReference type="Gene3D" id="3.10.250.10">
    <property type="entry name" value="SRCR-like domain"/>
    <property type="match status" value="1"/>
</dbReference>
<dbReference type="SMART" id="SM00020">
    <property type="entry name" value="Tryp_SPc"/>
    <property type="match status" value="1"/>
</dbReference>
<dbReference type="PANTHER" id="PTHR24252:SF27">
    <property type="entry name" value="TRANSMEMBRANE PROTEASE SERINE 3-LIKE"/>
    <property type="match status" value="1"/>
</dbReference>
<evidence type="ECO:0000256" key="8">
    <source>
        <dbReference type="SAM" id="SignalP"/>
    </source>
</evidence>
<dbReference type="PRINTS" id="PR00722">
    <property type="entry name" value="CHYMOTRYPSIN"/>
</dbReference>
<dbReference type="PANTHER" id="PTHR24252">
    <property type="entry name" value="ACROSIN-RELATED"/>
    <property type="match status" value="1"/>
</dbReference>
<feature type="signal peptide" evidence="8">
    <location>
        <begin position="1"/>
        <end position="16"/>
    </location>
</feature>
<keyword evidence="5" id="KW-0325">Glycoprotein</keyword>
<evidence type="ECO:0000313" key="11">
    <source>
        <dbReference type="Ensembl" id="ENSSANP00000027549.1"/>
    </source>
</evidence>
<dbReference type="CDD" id="cd00112">
    <property type="entry name" value="LDLa"/>
    <property type="match status" value="1"/>
</dbReference>
<feature type="domain" description="Peptidase S1" evidence="9">
    <location>
        <begin position="115"/>
        <end position="346"/>
    </location>
</feature>
<evidence type="ECO:0000259" key="9">
    <source>
        <dbReference type="PROSITE" id="PS50240"/>
    </source>
</evidence>
<keyword evidence="2 7" id="KW-0378">Hydrolase</keyword>
<dbReference type="InterPro" id="IPR009003">
    <property type="entry name" value="Peptidase_S1_PA"/>
</dbReference>
<dbReference type="SUPFAM" id="SSF50494">
    <property type="entry name" value="Trypsin-like serine proteases"/>
    <property type="match status" value="1"/>
</dbReference>
<keyword evidence="8" id="KW-0732">Signal</keyword>
<dbReference type="CDD" id="cd00190">
    <property type="entry name" value="Tryp_SPc"/>
    <property type="match status" value="1"/>
</dbReference>
<dbReference type="InterPro" id="IPR002172">
    <property type="entry name" value="LDrepeatLR_classA_rpt"/>
</dbReference>
<dbReference type="InterPro" id="IPR001254">
    <property type="entry name" value="Trypsin_dom"/>
</dbReference>
<keyword evidence="3 7" id="KW-0720">Serine protease</keyword>
<dbReference type="InterPro" id="IPR033116">
    <property type="entry name" value="TRYPSIN_SER"/>
</dbReference>
<dbReference type="Proteomes" id="UP000472260">
    <property type="component" value="Unassembled WGS sequence"/>
</dbReference>
<dbReference type="Pfam" id="PF00089">
    <property type="entry name" value="Trypsin"/>
    <property type="match status" value="1"/>
</dbReference>
<reference evidence="11" key="1">
    <citation type="submission" date="2025-08" db="UniProtKB">
        <authorList>
            <consortium name="Ensembl"/>
        </authorList>
    </citation>
    <scope>IDENTIFICATION</scope>
</reference>
<keyword evidence="1 7" id="KW-0645">Protease</keyword>
<evidence type="ECO:0000256" key="2">
    <source>
        <dbReference type="ARBA" id="ARBA00022801"/>
    </source>
</evidence>
<protein>
    <submittedName>
        <fullName evidence="11">Transmembrane serine protease 3a</fullName>
    </submittedName>
</protein>
<evidence type="ECO:0000256" key="7">
    <source>
        <dbReference type="RuleBase" id="RU363034"/>
    </source>
</evidence>
<dbReference type="SMART" id="SM00202">
    <property type="entry name" value="SR"/>
    <property type="match status" value="1"/>
</dbReference>
<dbReference type="InterPro" id="IPR043504">
    <property type="entry name" value="Peptidase_S1_PA_chymotrypsin"/>
</dbReference>
<dbReference type="InterPro" id="IPR018114">
    <property type="entry name" value="TRYPSIN_HIS"/>
</dbReference>
<reference evidence="11" key="2">
    <citation type="submission" date="2025-09" db="UniProtKB">
        <authorList>
            <consortium name="Ensembl"/>
        </authorList>
    </citation>
    <scope>IDENTIFICATION</scope>
</reference>
<dbReference type="Pfam" id="PF15494">
    <property type="entry name" value="SRCR_2"/>
    <property type="match status" value="1"/>
</dbReference>
<evidence type="ECO:0000256" key="6">
    <source>
        <dbReference type="PROSITE-ProRule" id="PRU00196"/>
    </source>
</evidence>
<evidence type="ECO:0000256" key="1">
    <source>
        <dbReference type="ARBA" id="ARBA00022670"/>
    </source>
</evidence>
<dbReference type="InterPro" id="IPR036772">
    <property type="entry name" value="SRCR-like_dom_sf"/>
</dbReference>
<dbReference type="Gene3D" id="2.40.10.10">
    <property type="entry name" value="Trypsin-like serine proteases"/>
    <property type="match status" value="2"/>
</dbReference>
<dbReference type="PROSITE" id="PS50240">
    <property type="entry name" value="TRYPSIN_DOM"/>
    <property type="match status" value="1"/>
</dbReference>
<dbReference type="GO" id="GO:0004252">
    <property type="term" value="F:serine-type endopeptidase activity"/>
    <property type="evidence" value="ECO:0007669"/>
    <property type="project" value="InterPro"/>
</dbReference>
<evidence type="ECO:0000256" key="3">
    <source>
        <dbReference type="ARBA" id="ARBA00022825"/>
    </source>
</evidence>
<dbReference type="PROSITE" id="PS50287">
    <property type="entry name" value="SRCR_2"/>
    <property type="match status" value="1"/>
</dbReference>
<feature type="domain" description="SRCR" evidence="10">
    <location>
        <begin position="46"/>
        <end position="92"/>
    </location>
</feature>
<dbReference type="InterPro" id="IPR001190">
    <property type="entry name" value="SRCR"/>
</dbReference>
<evidence type="ECO:0000259" key="10">
    <source>
        <dbReference type="PROSITE" id="PS50287"/>
    </source>
</evidence>
<keyword evidence="12" id="KW-1185">Reference proteome</keyword>
<proteinExistence type="predicted"/>
<dbReference type="FunFam" id="2.40.10.10:FF:000003">
    <property type="entry name" value="Transmembrane serine protease 3"/>
    <property type="match status" value="1"/>
</dbReference>
<dbReference type="AlphaFoldDB" id="A0A671M5V4"/>